<reference evidence="2 3" key="1">
    <citation type="submission" date="2020-08" db="EMBL/GenBank/DDBJ databases">
        <title>Sequencing the genomes of 1000 actinobacteria strains.</title>
        <authorList>
            <person name="Klenk H.-P."/>
        </authorList>
    </citation>
    <scope>NUCLEOTIDE SEQUENCE [LARGE SCALE GENOMIC DNA]</scope>
    <source>
        <strain evidence="2 3">DSM 43768</strain>
    </source>
</reference>
<keyword evidence="1" id="KW-0732">Signal</keyword>
<dbReference type="AlphaFoldDB" id="A0A7X0NW01"/>
<organism evidence="2 3">
    <name type="scientific">Nonomuraea rubra</name>
    <dbReference type="NCBI Taxonomy" id="46180"/>
    <lineage>
        <taxon>Bacteria</taxon>
        <taxon>Bacillati</taxon>
        <taxon>Actinomycetota</taxon>
        <taxon>Actinomycetes</taxon>
        <taxon>Streptosporangiales</taxon>
        <taxon>Streptosporangiaceae</taxon>
        <taxon>Nonomuraea</taxon>
    </lineage>
</organism>
<keyword evidence="3" id="KW-1185">Reference proteome</keyword>
<gene>
    <name evidence="2" type="ORF">HD593_005472</name>
</gene>
<accession>A0A7X0NW01</accession>
<sequence length="153" mass="16710">MIKGTLRAVLISALVMAGLAITTRPAAAGGCGSPGCGGEVSNNTSRYIQIANCWYESDGYWYQEGDHLSCTGAPVRIGNVPDARIGLAPGDWSSEGQYSAYYDTDAVKFPGGCRTTYHWWGTLQSVEDRRNKPALWVRIFDPEHIYIDNITCP</sequence>
<dbReference type="RefSeq" id="WP_221524987.1">
    <property type="nucleotide sequence ID" value="NZ_BAAAXY010000048.1"/>
</dbReference>
<evidence type="ECO:0000313" key="3">
    <source>
        <dbReference type="Proteomes" id="UP000565579"/>
    </source>
</evidence>
<feature type="chain" id="PRO_5030898914" description="Secreted protein" evidence="1">
    <location>
        <begin position="29"/>
        <end position="153"/>
    </location>
</feature>
<proteinExistence type="predicted"/>
<feature type="signal peptide" evidence="1">
    <location>
        <begin position="1"/>
        <end position="28"/>
    </location>
</feature>
<evidence type="ECO:0008006" key="4">
    <source>
        <dbReference type="Google" id="ProtNLM"/>
    </source>
</evidence>
<evidence type="ECO:0000313" key="2">
    <source>
        <dbReference type="EMBL" id="MBB6550677.1"/>
    </source>
</evidence>
<dbReference type="Proteomes" id="UP000565579">
    <property type="component" value="Unassembled WGS sequence"/>
</dbReference>
<name>A0A7X0NW01_9ACTN</name>
<comment type="caution">
    <text evidence="2">The sequence shown here is derived from an EMBL/GenBank/DDBJ whole genome shotgun (WGS) entry which is preliminary data.</text>
</comment>
<evidence type="ECO:0000256" key="1">
    <source>
        <dbReference type="SAM" id="SignalP"/>
    </source>
</evidence>
<protein>
    <recommendedName>
        <fullName evidence="4">Secreted protein</fullName>
    </recommendedName>
</protein>
<dbReference type="EMBL" id="JACHMI010000001">
    <property type="protein sequence ID" value="MBB6550677.1"/>
    <property type="molecule type" value="Genomic_DNA"/>
</dbReference>